<dbReference type="Proteomes" id="UP000799772">
    <property type="component" value="Unassembled WGS sequence"/>
</dbReference>
<evidence type="ECO:0000313" key="3">
    <source>
        <dbReference type="Proteomes" id="UP000799772"/>
    </source>
</evidence>
<dbReference type="OrthoDB" id="5380416at2759"/>
<name>A0A9P4ID52_9PEZI</name>
<protein>
    <submittedName>
        <fullName evidence="2">Uncharacterized protein</fullName>
    </submittedName>
</protein>
<sequence length="304" mass="31913">MSSQPTTNTDFKLGKPPKSNSFSPLELPSLDFSLTAGTDIPSPPATPPDNEADLNELGRSPTPGGGPLSSHPTTPVMPGAFPSTPTSTELKANRVLGIDSNGRNRTPSGGQSKGANFPTIHTTIHGGNAPPNRRESTSKKSSGMKRLFSFRSLYSNSNSSSTSTSASADCFSGGAAMGPSLGRLNSMDSFSQPYRPASSVTSPSLRPDSPFTTASSNATGSKSPNLRKKRSSAWFGSSNRRKSALFMIGRVDENGMVGNSRPGTGEGTLAETESQKENREPPPTIPEVKMDTELGGEDLFKSIQ</sequence>
<evidence type="ECO:0000256" key="1">
    <source>
        <dbReference type="SAM" id="MobiDB-lite"/>
    </source>
</evidence>
<feature type="compositionally biased region" description="Polar residues" evidence="1">
    <location>
        <begin position="186"/>
        <end position="224"/>
    </location>
</feature>
<dbReference type="AlphaFoldDB" id="A0A9P4ID52"/>
<feature type="region of interest" description="Disordered" evidence="1">
    <location>
        <begin position="1"/>
        <end position="236"/>
    </location>
</feature>
<gene>
    <name evidence="2" type="ORF">NA57DRAFT_57763</name>
</gene>
<feature type="region of interest" description="Disordered" evidence="1">
    <location>
        <begin position="253"/>
        <end position="304"/>
    </location>
</feature>
<feature type="compositionally biased region" description="Polar residues" evidence="1">
    <location>
        <begin position="101"/>
        <end position="122"/>
    </location>
</feature>
<feature type="compositionally biased region" description="Low complexity" evidence="1">
    <location>
        <begin position="146"/>
        <end position="168"/>
    </location>
</feature>
<dbReference type="EMBL" id="ML978128">
    <property type="protein sequence ID" value="KAF2097163.1"/>
    <property type="molecule type" value="Genomic_DNA"/>
</dbReference>
<feature type="compositionally biased region" description="Polar residues" evidence="1">
    <location>
        <begin position="1"/>
        <end position="10"/>
    </location>
</feature>
<keyword evidence="3" id="KW-1185">Reference proteome</keyword>
<comment type="caution">
    <text evidence="2">The sequence shown here is derived from an EMBL/GenBank/DDBJ whole genome shotgun (WGS) entry which is preliminary data.</text>
</comment>
<proteinExistence type="predicted"/>
<evidence type="ECO:0000313" key="2">
    <source>
        <dbReference type="EMBL" id="KAF2097163.1"/>
    </source>
</evidence>
<organism evidence="2 3">
    <name type="scientific">Rhizodiscina lignyota</name>
    <dbReference type="NCBI Taxonomy" id="1504668"/>
    <lineage>
        <taxon>Eukaryota</taxon>
        <taxon>Fungi</taxon>
        <taxon>Dikarya</taxon>
        <taxon>Ascomycota</taxon>
        <taxon>Pezizomycotina</taxon>
        <taxon>Dothideomycetes</taxon>
        <taxon>Pleosporomycetidae</taxon>
        <taxon>Aulographales</taxon>
        <taxon>Rhizodiscinaceae</taxon>
        <taxon>Rhizodiscina</taxon>
    </lineage>
</organism>
<reference evidence="2" key="1">
    <citation type="journal article" date="2020" name="Stud. Mycol.">
        <title>101 Dothideomycetes genomes: a test case for predicting lifestyles and emergence of pathogens.</title>
        <authorList>
            <person name="Haridas S."/>
            <person name="Albert R."/>
            <person name="Binder M."/>
            <person name="Bloem J."/>
            <person name="Labutti K."/>
            <person name="Salamov A."/>
            <person name="Andreopoulos B."/>
            <person name="Baker S."/>
            <person name="Barry K."/>
            <person name="Bills G."/>
            <person name="Bluhm B."/>
            <person name="Cannon C."/>
            <person name="Castanera R."/>
            <person name="Culley D."/>
            <person name="Daum C."/>
            <person name="Ezra D."/>
            <person name="Gonzalez J."/>
            <person name="Henrissat B."/>
            <person name="Kuo A."/>
            <person name="Liang C."/>
            <person name="Lipzen A."/>
            <person name="Lutzoni F."/>
            <person name="Magnuson J."/>
            <person name="Mondo S."/>
            <person name="Nolan M."/>
            <person name="Ohm R."/>
            <person name="Pangilinan J."/>
            <person name="Park H.-J."/>
            <person name="Ramirez L."/>
            <person name="Alfaro M."/>
            <person name="Sun H."/>
            <person name="Tritt A."/>
            <person name="Yoshinaga Y."/>
            <person name="Zwiers L.-H."/>
            <person name="Turgeon B."/>
            <person name="Goodwin S."/>
            <person name="Spatafora J."/>
            <person name="Crous P."/>
            <person name="Grigoriev I."/>
        </authorList>
    </citation>
    <scope>NUCLEOTIDE SEQUENCE</scope>
    <source>
        <strain evidence="2">CBS 133067</strain>
    </source>
</reference>
<accession>A0A9P4ID52</accession>